<name>A0A2S7IGY2_9BACT</name>
<dbReference type="PROSITE" id="PS51352">
    <property type="entry name" value="THIOREDOXIN_2"/>
    <property type="match status" value="1"/>
</dbReference>
<dbReference type="InterPro" id="IPR025380">
    <property type="entry name" value="DUF4369"/>
</dbReference>
<feature type="domain" description="Thioredoxin" evidence="6">
    <location>
        <begin position="238"/>
        <end position="380"/>
    </location>
</feature>
<evidence type="ECO:0000256" key="1">
    <source>
        <dbReference type="ARBA" id="ARBA00004196"/>
    </source>
</evidence>
<dbReference type="PANTHER" id="PTHR42852:SF6">
    <property type="entry name" value="THIOL:DISULFIDE INTERCHANGE PROTEIN DSBE"/>
    <property type="match status" value="1"/>
</dbReference>
<dbReference type="InterPro" id="IPR013766">
    <property type="entry name" value="Thioredoxin_domain"/>
</dbReference>
<evidence type="ECO:0000313" key="8">
    <source>
        <dbReference type="Proteomes" id="UP000239590"/>
    </source>
</evidence>
<dbReference type="PANTHER" id="PTHR42852">
    <property type="entry name" value="THIOL:DISULFIDE INTERCHANGE PROTEIN DSBE"/>
    <property type="match status" value="1"/>
</dbReference>
<keyword evidence="3" id="KW-1015">Disulfide bond</keyword>
<dbReference type="AlphaFoldDB" id="A0A2S7IGY2"/>
<keyword evidence="4" id="KW-0676">Redox-active center</keyword>
<dbReference type="CDD" id="cd02966">
    <property type="entry name" value="TlpA_like_family"/>
    <property type="match status" value="1"/>
</dbReference>
<dbReference type="GO" id="GO:0017004">
    <property type="term" value="P:cytochrome complex assembly"/>
    <property type="evidence" value="ECO:0007669"/>
    <property type="project" value="UniProtKB-KW"/>
</dbReference>
<keyword evidence="8" id="KW-1185">Reference proteome</keyword>
<dbReference type="GO" id="GO:0016209">
    <property type="term" value="F:antioxidant activity"/>
    <property type="evidence" value="ECO:0007669"/>
    <property type="project" value="InterPro"/>
</dbReference>
<proteinExistence type="predicted"/>
<dbReference type="SUPFAM" id="SSF52833">
    <property type="entry name" value="Thioredoxin-like"/>
    <property type="match status" value="1"/>
</dbReference>
<dbReference type="Pfam" id="PF14289">
    <property type="entry name" value="DUF4369"/>
    <property type="match status" value="1"/>
</dbReference>
<dbReference type="InterPro" id="IPR017937">
    <property type="entry name" value="Thioredoxin_CS"/>
</dbReference>
<dbReference type="EMBL" id="PTRA01000005">
    <property type="protein sequence ID" value="PQA54897.1"/>
    <property type="molecule type" value="Genomic_DNA"/>
</dbReference>
<keyword evidence="5" id="KW-0732">Signal</keyword>
<evidence type="ECO:0000256" key="4">
    <source>
        <dbReference type="ARBA" id="ARBA00023284"/>
    </source>
</evidence>
<evidence type="ECO:0000256" key="2">
    <source>
        <dbReference type="ARBA" id="ARBA00022748"/>
    </source>
</evidence>
<dbReference type="GO" id="GO:0030313">
    <property type="term" value="C:cell envelope"/>
    <property type="evidence" value="ECO:0007669"/>
    <property type="project" value="UniProtKB-SubCell"/>
</dbReference>
<dbReference type="Pfam" id="PF00578">
    <property type="entry name" value="AhpC-TSA"/>
    <property type="match status" value="1"/>
</dbReference>
<feature type="signal peptide" evidence="5">
    <location>
        <begin position="1"/>
        <end position="19"/>
    </location>
</feature>
<comment type="caution">
    <text evidence="7">The sequence shown here is derived from an EMBL/GenBank/DDBJ whole genome shotgun (WGS) entry which is preliminary data.</text>
</comment>
<evidence type="ECO:0000313" key="7">
    <source>
        <dbReference type="EMBL" id="PQA54897.1"/>
    </source>
</evidence>
<accession>A0A2S7IGY2</accession>
<comment type="subcellular location">
    <subcellularLocation>
        <location evidence="1">Cell envelope</location>
    </subcellularLocation>
</comment>
<dbReference type="InterPro" id="IPR000866">
    <property type="entry name" value="AhpC/TSA"/>
</dbReference>
<dbReference type="GO" id="GO:0016491">
    <property type="term" value="F:oxidoreductase activity"/>
    <property type="evidence" value="ECO:0007669"/>
    <property type="project" value="InterPro"/>
</dbReference>
<gene>
    <name evidence="7" type="ORF">C5O19_20300</name>
</gene>
<dbReference type="PROSITE" id="PS00194">
    <property type="entry name" value="THIOREDOXIN_1"/>
    <property type="match status" value="1"/>
</dbReference>
<organism evidence="7 8">
    <name type="scientific">Siphonobacter curvatus</name>
    <dbReference type="NCBI Taxonomy" id="2094562"/>
    <lineage>
        <taxon>Bacteria</taxon>
        <taxon>Pseudomonadati</taxon>
        <taxon>Bacteroidota</taxon>
        <taxon>Cytophagia</taxon>
        <taxon>Cytophagales</taxon>
        <taxon>Cytophagaceae</taxon>
        <taxon>Siphonobacter</taxon>
    </lineage>
</organism>
<reference evidence="8" key="1">
    <citation type="submission" date="2018-02" db="EMBL/GenBank/DDBJ databases">
        <title>Genome sequencing of Solimonas sp. HR-BB.</title>
        <authorList>
            <person name="Lee Y."/>
            <person name="Jeon C.O."/>
        </authorList>
    </citation>
    <scope>NUCLEOTIDE SEQUENCE [LARGE SCALE GENOMIC DNA]</scope>
    <source>
        <strain evidence="8">HR-U</strain>
    </source>
</reference>
<keyword evidence="2" id="KW-0201">Cytochrome c-type biogenesis</keyword>
<evidence type="ECO:0000256" key="5">
    <source>
        <dbReference type="SAM" id="SignalP"/>
    </source>
</evidence>
<evidence type="ECO:0000259" key="6">
    <source>
        <dbReference type="PROSITE" id="PS51352"/>
    </source>
</evidence>
<dbReference type="Proteomes" id="UP000239590">
    <property type="component" value="Unassembled WGS sequence"/>
</dbReference>
<feature type="chain" id="PRO_5015684084" evidence="5">
    <location>
        <begin position="20"/>
        <end position="380"/>
    </location>
</feature>
<dbReference type="InterPro" id="IPR050553">
    <property type="entry name" value="Thioredoxin_ResA/DsbE_sf"/>
</dbReference>
<sequence length="380" mass="43100">MLRSLLFTLLAIPPFLLNAQSTFRLNGKVDALKNGDTVFLIYDKGNQQSVDSSRVQDGRFTFEGTIDYPVFSGLYLHKNPYQSKLAAGEKMDYLRFYLEPVTMQLQAKDSLKHIRIQGSPSNTLHQELQSQLKANDETFQRFVRQTQALPPEKLKDKTIYDSLLNREQELLRESYEIHLAFADKHPDAYLSLISLSHVAAQPGMTERAGKVYQKIPETLRRTPLGRDIPMQLAAPTRTQVGSTAPDFEQPTPEGKAVKVSDFKNQYVLIDFWASWCGPCRQENPQIVKAYQTYKAKGFAILGVSLDFPGQKKAWLKAIEKDQLTWTQVSDLKGWENAAAKQYGIRSIPANFLIDPSGKIIARDLRGEDLQRELGQIFANK</sequence>
<dbReference type="RefSeq" id="WP_104715224.1">
    <property type="nucleotide sequence ID" value="NZ_PTRA01000005.1"/>
</dbReference>
<protein>
    <submittedName>
        <fullName evidence="7">Thioredoxin</fullName>
    </submittedName>
</protein>
<evidence type="ECO:0000256" key="3">
    <source>
        <dbReference type="ARBA" id="ARBA00023157"/>
    </source>
</evidence>
<dbReference type="OrthoDB" id="6399635at2"/>
<dbReference type="Gene3D" id="3.40.30.10">
    <property type="entry name" value="Glutaredoxin"/>
    <property type="match status" value="1"/>
</dbReference>
<dbReference type="InterPro" id="IPR036249">
    <property type="entry name" value="Thioredoxin-like_sf"/>
</dbReference>